<dbReference type="EMBL" id="JAWRVG010000003">
    <property type="protein sequence ID" value="KAK4083702.1"/>
    <property type="molecule type" value="Genomic_DNA"/>
</dbReference>
<feature type="region of interest" description="Disordered" evidence="1">
    <location>
        <begin position="1125"/>
        <end position="1312"/>
    </location>
</feature>
<dbReference type="Pfam" id="PF22942">
    <property type="entry name" value="DUF7025"/>
    <property type="match status" value="1"/>
</dbReference>
<feature type="compositionally biased region" description="Basic and acidic residues" evidence="1">
    <location>
        <begin position="1259"/>
        <end position="1268"/>
    </location>
</feature>
<feature type="domain" description="AAA+ ATPase" evidence="2">
    <location>
        <begin position="847"/>
        <end position="972"/>
    </location>
</feature>
<dbReference type="GO" id="GO:0016887">
    <property type="term" value="F:ATP hydrolysis activity"/>
    <property type="evidence" value="ECO:0007669"/>
    <property type="project" value="InterPro"/>
</dbReference>
<dbReference type="Pfam" id="PF00004">
    <property type="entry name" value="AAA"/>
    <property type="match status" value="1"/>
</dbReference>
<feature type="region of interest" description="Disordered" evidence="1">
    <location>
        <begin position="240"/>
        <end position="275"/>
    </location>
</feature>
<dbReference type="InterPro" id="IPR056599">
    <property type="entry name" value="AAA_lid_fung"/>
</dbReference>
<dbReference type="InterPro" id="IPR054289">
    <property type="entry name" value="DUF7025"/>
</dbReference>
<dbReference type="InterPro" id="IPR003959">
    <property type="entry name" value="ATPase_AAA_core"/>
</dbReference>
<gene>
    <name evidence="3" type="ORF">Triagg1_1364</name>
</gene>
<dbReference type="RefSeq" id="XP_062759703.1">
    <property type="nucleotide sequence ID" value="XM_062895426.1"/>
</dbReference>
<evidence type="ECO:0000313" key="3">
    <source>
        <dbReference type="EMBL" id="KAK4083702.1"/>
    </source>
</evidence>
<reference evidence="3" key="1">
    <citation type="submission" date="2023-11" db="EMBL/GenBank/DDBJ databases">
        <title>The genome sequences of three competitors of mushroom-forming fungi.</title>
        <authorList>
            <person name="Beijen E."/>
            <person name="Ohm R.A."/>
        </authorList>
    </citation>
    <scope>NUCLEOTIDE SEQUENCE</scope>
    <source>
        <strain evidence="3">CBS 100526</strain>
    </source>
</reference>
<organism evidence="3 4">
    <name type="scientific">Trichoderma aggressivum f. europaeum</name>
    <dbReference type="NCBI Taxonomy" id="173218"/>
    <lineage>
        <taxon>Eukaryota</taxon>
        <taxon>Fungi</taxon>
        <taxon>Dikarya</taxon>
        <taxon>Ascomycota</taxon>
        <taxon>Pezizomycotina</taxon>
        <taxon>Sordariomycetes</taxon>
        <taxon>Hypocreomycetidae</taxon>
        <taxon>Hypocreales</taxon>
        <taxon>Hypocreaceae</taxon>
        <taxon>Trichoderma</taxon>
    </lineage>
</organism>
<feature type="region of interest" description="Disordered" evidence="1">
    <location>
        <begin position="341"/>
        <end position="362"/>
    </location>
</feature>
<accession>A0AAE1IJJ6</accession>
<dbReference type="PANTHER" id="PTHR46411:SF2">
    <property type="entry name" value="AAA+ ATPASE DOMAIN-CONTAINING PROTEIN"/>
    <property type="match status" value="1"/>
</dbReference>
<feature type="compositionally biased region" description="Basic and acidic residues" evidence="1">
    <location>
        <begin position="1233"/>
        <end position="1245"/>
    </location>
</feature>
<evidence type="ECO:0000256" key="1">
    <source>
        <dbReference type="SAM" id="MobiDB-lite"/>
    </source>
</evidence>
<feature type="compositionally biased region" description="Polar residues" evidence="1">
    <location>
        <begin position="342"/>
        <end position="356"/>
    </location>
</feature>
<evidence type="ECO:0000259" key="2">
    <source>
        <dbReference type="SMART" id="SM00382"/>
    </source>
</evidence>
<dbReference type="Pfam" id="PF23232">
    <property type="entry name" value="AAA_lid_13"/>
    <property type="match status" value="1"/>
</dbReference>
<evidence type="ECO:0000313" key="4">
    <source>
        <dbReference type="Proteomes" id="UP001273209"/>
    </source>
</evidence>
<feature type="compositionally biased region" description="Acidic residues" evidence="1">
    <location>
        <begin position="1269"/>
        <end position="1289"/>
    </location>
</feature>
<keyword evidence="4" id="KW-1185">Reference proteome</keyword>
<dbReference type="InterPro" id="IPR027417">
    <property type="entry name" value="P-loop_NTPase"/>
</dbReference>
<protein>
    <recommendedName>
        <fullName evidence="2">AAA+ ATPase domain-containing protein</fullName>
    </recommendedName>
</protein>
<feature type="region of interest" description="Disordered" evidence="1">
    <location>
        <begin position="1"/>
        <end position="44"/>
    </location>
</feature>
<name>A0AAE1IJJ6_9HYPO</name>
<dbReference type="InterPro" id="IPR003593">
    <property type="entry name" value="AAA+_ATPase"/>
</dbReference>
<dbReference type="SUPFAM" id="SSF52540">
    <property type="entry name" value="P-loop containing nucleoside triphosphate hydrolases"/>
    <property type="match status" value="1"/>
</dbReference>
<dbReference type="GO" id="GO:0005524">
    <property type="term" value="F:ATP binding"/>
    <property type="evidence" value="ECO:0007669"/>
    <property type="project" value="InterPro"/>
</dbReference>
<feature type="compositionally biased region" description="Basic and acidic residues" evidence="1">
    <location>
        <begin position="1290"/>
        <end position="1304"/>
    </location>
</feature>
<feature type="compositionally biased region" description="Polar residues" evidence="1">
    <location>
        <begin position="1138"/>
        <end position="1149"/>
    </location>
</feature>
<sequence>MADGETVTMQPDCPKGLSVEVQASPDTSNDDNEVLHNDPRQSEPYQQLSGTVEVAALTDIAPIDHNSTISEEIRELREQVQRLQMKAGVDSLNAKESASQISSGELEKLRRIKNCLRKHWQEWDDRDDVEASLSGISLEPIIERLRDSSRNKHTAGAFLMLGRRNRANRYLNDLGSDDEDAYDDNNMDDEDRSQREKLILKRREHLRAIQLGIESITEDLIGMRLNRRLQKQQREARLQEQRMAAELEREAELKTAEQDQHANDETTTTEGNKPETILPAVPETIIYAVPKANLVNWNSFKGLGQAKENTSYVIDVLVGEPVIEKENVRYNWNRRDRLAKKSQAQKQSVATLSTGSRGQGPLPERIRIHSSLFLQIFAKLIDPDGVQLDLSEPSLVFLRPFKAITHYEYRLRNWLTRREEDIETQDRMLDLAGKTSYDDIILESPTARAHLRCVLECFDAHIKARIEFLQSSDCRKVFFSDLWHIYRPGTEVIGLDGKQAYRVIQVASSRHRPISNRLFYYNYAYKGKDDDKSEPSEFTLHCSYIDFDGKYIGPVLRTFEVKRFDGERDITSLEVYPLRFHKLKQDDFNFTTRKELEEIPEQDRCRANLIQRGAKFVQVAAVKHMYYSGPTMVVREEVESQVVVDFATCFAAEGELQKHIQRPSLEGFIGEAVEGQDDQESSAGRCECCLYETVYEDDKFVDKNLRNDYINSILSKKDREEPPSVAICPRPFDEMKTSSGDGPTFSDEELVIMSYRVFGFVLRNRKWAQLDLTYLTEVRETTTVDPVTGQRVEDGNTGKEKETAFDQLVLESGHKDMIISLITQHFKDKQAKAAQMEQVDIVRGKGKGLILLLHGAPGVGKTSTAEGVAERFQKPLFQITCGDLGVTARDVEKTLQTNFNLATKWGCILLLDEADVFLAQRDKTDFIRNGMVAAFLRVLEYYAGILFLTTNRIGDFDEAFTSRIHISLYYPELDEKKTVDIFKLNLDLIQSRFKRMDRDVQIDYKRIKRFAKMHYLYYSDSRWNGRQIRNACQTALALAEYQAQEDKKPAGLDSEAADKITVELTVEHFETVRNAYLEFTNYLAELYGATTAKVAGERYLRVEENSNRGDPIYSTQELYEMFKEERKRGSYRPPSPQQKPSYEAQSSAEANKRFREKQSRRSQNDRSMRDRNQTEPSSTSKDHRVQRLLRPEMVEPSPRPSPKSYQQRNAPPSDIGRESSSRGNGNHQRRKEKREPQPSRDHEGVAEDDNDDDSSDTWQQRRDQREQGSDEMSEEGQEDVDTSDSEFEEETGRKGTRGQREQADSRFTGRQK</sequence>
<feature type="compositionally biased region" description="Basic and acidic residues" evidence="1">
    <location>
        <begin position="1180"/>
        <end position="1193"/>
    </location>
</feature>
<dbReference type="GeneID" id="87915331"/>
<feature type="compositionally biased region" description="Basic and acidic residues" evidence="1">
    <location>
        <begin position="240"/>
        <end position="264"/>
    </location>
</feature>
<feature type="compositionally biased region" description="Basic and acidic residues" evidence="1">
    <location>
        <begin position="1150"/>
        <end position="1173"/>
    </location>
</feature>
<dbReference type="PANTHER" id="PTHR46411">
    <property type="entry name" value="FAMILY ATPASE, PUTATIVE-RELATED"/>
    <property type="match status" value="1"/>
</dbReference>
<dbReference type="SMART" id="SM00382">
    <property type="entry name" value="AAA"/>
    <property type="match status" value="1"/>
</dbReference>
<feature type="compositionally biased region" description="Acidic residues" evidence="1">
    <location>
        <begin position="1246"/>
        <end position="1255"/>
    </location>
</feature>
<comment type="caution">
    <text evidence="3">The sequence shown here is derived from an EMBL/GenBank/DDBJ whole genome shotgun (WGS) entry which is preliminary data.</text>
</comment>
<dbReference type="Gene3D" id="3.40.50.300">
    <property type="entry name" value="P-loop containing nucleotide triphosphate hydrolases"/>
    <property type="match status" value="1"/>
</dbReference>
<dbReference type="CDD" id="cd19481">
    <property type="entry name" value="RecA-like_protease"/>
    <property type="match status" value="1"/>
</dbReference>
<dbReference type="Proteomes" id="UP001273209">
    <property type="component" value="Unassembled WGS sequence"/>
</dbReference>
<proteinExistence type="predicted"/>